<dbReference type="PROSITE" id="PS50035">
    <property type="entry name" value="PLD"/>
    <property type="match status" value="2"/>
</dbReference>
<evidence type="ECO:0000313" key="4">
    <source>
        <dbReference type="Proteomes" id="UP000466442"/>
    </source>
</evidence>
<evidence type="ECO:0000313" key="3">
    <source>
        <dbReference type="EMBL" id="KAF6200479.1"/>
    </source>
</evidence>
<dbReference type="Pfam" id="PF13918">
    <property type="entry name" value="PLDc_3"/>
    <property type="match status" value="1"/>
</dbReference>
<keyword evidence="4" id="KW-1185">Reference proteome</keyword>
<reference evidence="3" key="1">
    <citation type="journal article" date="2021" name="Mol. Ecol. Resour.">
        <title>Apolygus lucorum genome provides insights into omnivorousness and mesophyll feeding.</title>
        <authorList>
            <person name="Liu Y."/>
            <person name="Liu H."/>
            <person name="Wang H."/>
            <person name="Huang T."/>
            <person name="Liu B."/>
            <person name="Yang B."/>
            <person name="Yin L."/>
            <person name="Li B."/>
            <person name="Zhang Y."/>
            <person name="Zhang S."/>
            <person name="Jiang F."/>
            <person name="Zhang X."/>
            <person name="Ren Y."/>
            <person name="Wang B."/>
            <person name="Wang S."/>
            <person name="Lu Y."/>
            <person name="Wu K."/>
            <person name="Fan W."/>
            <person name="Wang G."/>
        </authorList>
    </citation>
    <scope>NUCLEOTIDE SEQUENCE</scope>
    <source>
        <strain evidence="3">12Hb</strain>
    </source>
</reference>
<comment type="similarity">
    <text evidence="1">Belongs to the phospholipase D family.</text>
</comment>
<dbReference type="EMBL" id="WIXP02000013">
    <property type="protein sequence ID" value="KAF6200479.1"/>
    <property type="molecule type" value="Genomic_DNA"/>
</dbReference>
<proteinExistence type="inferred from homology"/>
<dbReference type="Gene3D" id="3.30.870.10">
    <property type="entry name" value="Endonuclease Chain A"/>
    <property type="match status" value="2"/>
</dbReference>
<dbReference type="InterPro" id="IPR050874">
    <property type="entry name" value="Diverse_PLD-related"/>
</dbReference>
<dbReference type="CDD" id="cd09107">
    <property type="entry name" value="PLDc_vPLD3_4_5_like_2"/>
    <property type="match status" value="1"/>
</dbReference>
<name>A0A8S9WW83_APOLU</name>
<dbReference type="SUPFAM" id="SSF56024">
    <property type="entry name" value="Phospholipase D/nuclease"/>
    <property type="match status" value="2"/>
</dbReference>
<accession>A0A8S9WW83</accession>
<dbReference type="AlphaFoldDB" id="A0A8S9WW83"/>
<organism evidence="3 4">
    <name type="scientific">Apolygus lucorum</name>
    <name type="common">Small green plant bug</name>
    <name type="synonym">Lygocoris lucorum</name>
    <dbReference type="NCBI Taxonomy" id="248454"/>
    <lineage>
        <taxon>Eukaryota</taxon>
        <taxon>Metazoa</taxon>
        <taxon>Ecdysozoa</taxon>
        <taxon>Arthropoda</taxon>
        <taxon>Hexapoda</taxon>
        <taxon>Insecta</taxon>
        <taxon>Pterygota</taxon>
        <taxon>Neoptera</taxon>
        <taxon>Paraneoptera</taxon>
        <taxon>Hemiptera</taxon>
        <taxon>Heteroptera</taxon>
        <taxon>Panheteroptera</taxon>
        <taxon>Cimicomorpha</taxon>
        <taxon>Miridae</taxon>
        <taxon>Mirini</taxon>
        <taxon>Apolygus</taxon>
    </lineage>
</organism>
<dbReference type="InterPro" id="IPR032803">
    <property type="entry name" value="PLDc_3"/>
</dbReference>
<dbReference type="PANTHER" id="PTHR10185">
    <property type="entry name" value="PHOSPHOLIPASE D - RELATED"/>
    <property type="match status" value="1"/>
</dbReference>
<protein>
    <recommendedName>
        <fullName evidence="2">PLD phosphodiesterase domain-containing protein</fullName>
    </recommendedName>
</protein>
<comment type="caution">
    <text evidence="3">The sequence shown here is derived from an EMBL/GenBank/DDBJ whole genome shotgun (WGS) entry which is preliminary data.</text>
</comment>
<gene>
    <name evidence="3" type="ORF">GE061_004922</name>
</gene>
<feature type="domain" description="PLD phosphodiesterase" evidence="2">
    <location>
        <begin position="343"/>
        <end position="369"/>
    </location>
</feature>
<dbReference type="SMART" id="SM00155">
    <property type="entry name" value="PLDc"/>
    <property type="match status" value="2"/>
</dbReference>
<dbReference type="Proteomes" id="UP000466442">
    <property type="component" value="Unassembled WGS sequence"/>
</dbReference>
<dbReference type="GO" id="GO:0003824">
    <property type="term" value="F:catalytic activity"/>
    <property type="evidence" value="ECO:0007669"/>
    <property type="project" value="InterPro"/>
</dbReference>
<feature type="domain" description="PLD phosphodiesterase" evidence="2">
    <location>
        <begin position="128"/>
        <end position="155"/>
    </location>
</feature>
<dbReference type="OrthoDB" id="1923775at2759"/>
<evidence type="ECO:0000259" key="2">
    <source>
        <dbReference type="PROSITE" id="PS50035"/>
    </source>
</evidence>
<sequence length="406" mass="46237">MSPTLHLYTRRNDSGWDELSKWLDAVSVDLRRLERDDDQSYGSHRNSFLLLDTARQRRARRSSCTGKVARLRKGRRYFQRPPKCEIEGAQSQNRSKSAIERTTLQGYGNPHQKRSCRGPIDKYAAAGGCGILHTKLWMVDRDEVYVGSANTDWRSLAHVKELGLHITNCSCLLEDYGKIFDAYWDMALPDAQIPHKWPADLSTPFNEIHPMSISVNSSEALVYLSSSPPQMCPDGRESDISSIISTIHKADHFIYVAVMDYFPLMIYGAKPTFWPVIDDALRAAAVDRRVEVRLLVSYWNYTRPNERQFLKSLTFLSGSFKGVSISVKFFVVPSSSAQRQIPYARVNHNKYMVTDNIAYVGTSNWSGDYFVNTAGVGTIVSGNTTLRQELEDLFLRDWMSEFAYPI</sequence>
<dbReference type="InterPro" id="IPR001736">
    <property type="entry name" value="PLipase_D/transphosphatidylase"/>
</dbReference>
<evidence type="ECO:0000256" key="1">
    <source>
        <dbReference type="ARBA" id="ARBA00008664"/>
    </source>
</evidence>
<dbReference type="PANTHER" id="PTHR10185:SF17">
    <property type="entry name" value="GM01519P-RELATED"/>
    <property type="match status" value="1"/>
</dbReference>